<keyword evidence="3" id="KW-1185">Reference proteome</keyword>
<protein>
    <recommendedName>
        <fullName evidence="1">N-acetyltransferase domain-containing protein</fullName>
    </recommendedName>
</protein>
<dbReference type="PROSITE" id="PS51186">
    <property type="entry name" value="GNAT"/>
    <property type="match status" value="1"/>
</dbReference>
<gene>
    <name evidence="2" type="ORF">FRACYDRAFT_247081</name>
</gene>
<evidence type="ECO:0000313" key="2">
    <source>
        <dbReference type="EMBL" id="OEU10541.1"/>
    </source>
</evidence>
<name>A0A1E7EX58_9STRA</name>
<dbReference type="InterPro" id="IPR016181">
    <property type="entry name" value="Acyl_CoA_acyltransferase"/>
</dbReference>
<dbReference type="Pfam" id="PF00583">
    <property type="entry name" value="Acetyltransf_1"/>
    <property type="match status" value="1"/>
</dbReference>
<dbReference type="InParanoid" id="A0A1E7EX58"/>
<dbReference type="AlphaFoldDB" id="A0A1E7EX58"/>
<feature type="domain" description="N-acetyltransferase" evidence="1">
    <location>
        <begin position="11"/>
        <end position="184"/>
    </location>
</feature>
<reference evidence="2 3" key="1">
    <citation type="submission" date="2016-09" db="EMBL/GenBank/DDBJ databases">
        <title>Extensive genetic diversity and differential bi-allelic expression allows diatom success in the polar Southern Ocean.</title>
        <authorList>
            <consortium name="DOE Joint Genome Institute"/>
            <person name="Mock T."/>
            <person name="Otillar R.P."/>
            <person name="Strauss J."/>
            <person name="Dupont C."/>
            <person name="Frickenhaus S."/>
            <person name="Maumus F."/>
            <person name="Mcmullan M."/>
            <person name="Sanges R."/>
            <person name="Schmutz J."/>
            <person name="Toseland A."/>
            <person name="Valas R."/>
            <person name="Veluchamy A."/>
            <person name="Ward B.J."/>
            <person name="Allen A."/>
            <person name="Barry K."/>
            <person name="Falciatore A."/>
            <person name="Ferrante M."/>
            <person name="Fortunato A.E."/>
            <person name="Gloeckner G."/>
            <person name="Gruber A."/>
            <person name="Hipkin R."/>
            <person name="Janech M."/>
            <person name="Kroth P."/>
            <person name="Leese F."/>
            <person name="Lindquist E."/>
            <person name="Lyon B.R."/>
            <person name="Martin J."/>
            <person name="Mayer C."/>
            <person name="Parker M."/>
            <person name="Quesneville H."/>
            <person name="Raymond J."/>
            <person name="Uhlig C."/>
            <person name="Valentin K.U."/>
            <person name="Worden A.Z."/>
            <person name="Armbrust E.V."/>
            <person name="Bowler C."/>
            <person name="Green B."/>
            <person name="Moulton V."/>
            <person name="Van Oosterhout C."/>
            <person name="Grigoriev I."/>
        </authorList>
    </citation>
    <scope>NUCLEOTIDE SEQUENCE [LARGE SCALE GENOMIC DNA]</scope>
    <source>
        <strain evidence="2 3">CCMP1102</strain>
    </source>
</reference>
<evidence type="ECO:0000313" key="3">
    <source>
        <dbReference type="Proteomes" id="UP000095751"/>
    </source>
</evidence>
<dbReference type="Gene3D" id="3.40.630.30">
    <property type="match status" value="1"/>
</dbReference>
<accession>A0A1E7EX58</accession>
<dbReference type="Proteomes" id="UP000095751">
    <property type="component" value="Unassembled WGS sequence"/>
</dbReference>
<dbReference type="KEGG" id="fcy:FRACYDRAFT_247081"/>
<dbReference type="InterPro" id="IPR000182">
    <property type="entry name" value="GNAT_dom"/>
</dbReference>
<sequence length="186" mass="21493">MSNSCSRTSEITYKVAWTKDNEKIIEDAIALWTEMGALQRQVDGKQRAKMLCVVAYDGDKLIGVSTIGIYPQPQVMVKAAHFRCLIRPDYRKRNVATELALRCLQTTEEWSKANPALKVMCYTIRVETQLLFPKCRKPTWHNKMTFIGYSEQGLPVYIYWFKHAYIGEEEDGDYTFYPMRAPQGGM</sequence>
<organism evidence="2 3">
    <name type="scientific">Fragilariopsis cylindrus CCMP1102</name>
    <dbReference type="NCBI Taxonomy" id="635003"/>
    <lineage>
        <taxon>Eukaryota</taxon>
        <taxon>Sar</taxon>
        <taxon>Stramenopiles</taxon>
        <taxon>Ochrophyta</taxon>
        <taxon>Bacillariophyta</taxon>
        <taxon>Bacillariophyceae</taxon>
        <taxon>Bacillariophycidae</taxon>
        <taxon>Bacillariales</taxon>
        <taxon>Bacillariaceae</taxon>
        <taxon>Fragilariopsis</taxon>
    </lineage>
</organism>
<dbReference type="GO" id="GO:0016747">
    <property type="term" value="F:acyltransferase activity, transferring groups other than amino-acyl groups"/>
    <property type="evidence" value="ECO:0007669"/>
    <property type="project" value="InterPro"/>
</dbReference>
<dbReference type="SUPFAM" id="SSF55729">
    <property type="entry name" value="Acyl-CoA N-acyltransferases (Nat)"/>
    <property type="match status" value="1"/>
</dbReference>
<proteinExistence type="predicted"/>
<dbReference type="EMBL" id="KV784371">
    <property type="protein sequence ID" value="OEU10541.1"/>
    <property type="molecule type" value="Genomic_DNA"/>
</dbReference>
<evidence type="ECO:0000259" key="1">
    <source>
        <dbReference type="PROSITE" id="PS51186"/>
    </source>
</evidence>
<dbReference type="OrthoDB" id="10376857at2759"/>